<dbReference type="PATRIC" id="fig|1134457.3.peg.5"/>
<dbReference type="Proteomes" id="UP000010932">
    <property type="component" value="Unassembled WGS sequence"/>
</dbReference>
<gene>
    <name evidence="1" type="ORF">O53_1850</name>
</gene>
<protein>
    <submittedName>
        <fullName evidence="1">Putative peptidoglycan binding domain protein</fullName>
    </submittedName>
</protein>
<reference evidence="1 2" key="1">
    <citation type="journal article" date="2013" name="Genome Announc.">
        <title>Whole-Genome Sequence of Microcystis aeruginosa TAIHU98, a Nontoxic Bloom-Forming Strain Isolated from Taihu Lake, China.</title>
        <authorList>
            <person name="Yang C."/>
            <person name="Zhang W."/>
            <person name="Ren M."/>
            <person name="Song L."/>
            <person name="Li T."/>
            <person name="Zhao J."/>
        </authorList>
    </citation>
    <scope>NUCLEOTIDE SEQUENCE [LARGE SCALE GENOMIC DNA]</scope>
    <source>
        <strain evidence="1 2">TAIHU98</strain>
    </source>
</reference>
<dbReference type="EMBL" id="ANKQ01000001">
    <property type="protein sequence ID" value="ELP57237.1"/>
    <property type="molecule type" value="Genomic_DNA"/>
</dbReference>
<organism evidence="1 2">
    <name type="scientific">Microcystis aeruginosa TAIHU98</name>
    <dbReference type="NCBI Taxonomy" id="1134457"/>
    <lineage>
        <taxon>Bacteria</taxon>
        <taxon>Bacillati</taxon>
        <taxon>Cyanobacteriota</taxon>
        <taxon>Cyanophyceae</taxon>
        <taxon>Oscillatoriophycideae</taxon>
        <taxon>Chroococcales</taxon>
        <taxon>Microcystaceae</taxon>
        <taxon>Microcystis</taxon>
    </lineage>
</organism>
<accession>L7EG39</accession>
<sequence length="860" mass="99632">MSDSILIKEFSRKLLEPKRQGDRWVSSGFDKEIGLRTHENPPTPIQNAVHNHWFRINDSYPPAEGKIALIAREIDRYAVLAVASPLKDDSDRPLVGYRYFWLEKPLDGEIDAVGTLLEWWVERNYPRFELKPYSDIRDIQKQNHQKDYYLAQPYCPDEFDRNKIIENLQQRNFNNISTKARLLCEILRLEDRALEISKTPYIFPCRNSFNWKLWEIQFVSRYLKQKYNRPIAWAWKVTVLENPNQFTLIACTTQEYCQINSDVNKIPTALTPHKTGQDILDTSPVQVQSIQSLKRALKELSEGKEIDKNLNILVQELEKTDSTRWDWATLIDSTWLEQRQHTQQEKIYKSLILLLNPNLQHTDLTITVSDWLNSLQAPGSPAPQKLLDFSRFLPSALLTHFQPSELPVTQEAKEALDRQHQLIQLYSRNSVILAKNKTRLHQLIARLFLLLRSNLSPKSEEVIQWLLIDYSPLWKESLEIYTNDLFRKLDRAYLKKEQLPPQERDEFIEKILEDLKQHEQGQTTENPSSYESIAGILEKNKSYPIAAFFYKLATGKVPDKIWENCTNLPEIIPLERPPAIPPQSSEKSPNSLKKIALILWQKYPWQCLGLSVAVGTVLGVGVLWGVQSIGRVFSPKISANQSAIIPSDPVRELYLYFNLLESGDRRQDLQAKNLDNLKKLREKMPDFNASQWKTSTQREAWLRERSSIIKDPLYRFLQQLTPAVPVELNKTYTANQVTANPPLNAPEIALGKSLLHSLQLYEGEITPIWDQKVSDAIAKFKTQYQIQPAGGDLDKNTWSILAPMIQDRQIKTAINTLERILKESENYSIALPRYKAFQQCKTQTNTAYSACLDQIFKPDK</sequence>
<evidence type="ECO:0000313" key="1">
    <source>
        <dbReference type="EMBL" id="ELP57237.1"/>
    </source>
</evidence>
<dbReference type="AlphaFoldDB" id="L7EG39"/>
<dbReference type="RefSeq" id="WP_002734766.1">
    <property type="nucleotide sequence ID" value="NZ_ANKQ01000001.1"/>
</dbReference>
<name>L7EG39_MICAE</name>
<evidence type="ECO:0000313" key="2">
    <source>
        <dbReference type="Proteomes" id="UP000010932"/>
    </source>
</evidence>
<comment type="caution">
    <text evidence="1">The sequence shown here is derived from an EMBL/GenBank/DDBJ whole genome shotgun (WGS) entry which is preliminary data.</text>
</comment>
<proteinExistence type="predicted"/>